<accession>A0AA38ZFV1</accession>
<dbReference type="Proteomes" id="UP001168098">
    <property type="component" value="Unassembled WGS sequence"/>
</dbReference>
<sequence>MHEGKLIDENTNEFTKFVLNLESLGIKIEDENQAMIFLNSLPKVFDQLRDILKYNKDFLSL</sequence>
<keyword evidence="2" id="KW-1185">Reference proteome</keyword>
<evidence type="ECO:0000313" key="1">
    <source>
        <dbReference type="EMBL" id="KAJ9687658.1"/>
    </source>
</evidence>
<organism evidence="1 2">
    <name type="scientific">Vitis rotundifolia</name>
    <name type="common">Muscadine grape</name>
    <dbReference type="NCBI Taxonomy" id="103349"/>
    <lineage>
        <taxon>Eukaryota</taxon>
        <taxon>Viridiplantae</taxon>
        <taxon>Streptophyta</taxon>
        <taxon>Embryophyta</taxon>
        <taxon>Tracheophyta</taxon>
        <taxon>Spermatophyta</taxon>
        <taxon>Magnoliopsida</taxon>
        <taxon>eudicotyledons</taxon>
        <taxon>Gunneridae</taxon>
        <taxon>Pentapetalae</taxon>
        <taxon>rosids</taxon>
        <taxon>Vitales</taxon>
        <taxon>Vitaceae</taxon>
        <taxon>Viteae</taxon>
        <taxon>Vitis</taxon>
    </lineage>
</organism>
<dbReference type="EMBL" id="JARBHA010000012">
    <property type="protein sequence ID" value="KAJ9687658.1"/>
    <property type="molecule type" value="Genomic_DNA"/>
</dbReference>
<protein>
    <recommendedName>
        <fullName evidence="3">Retrovirus-related Pol polyprotein from transposon TNT 1-94</fullName>
    </recommendedName>
</protein>
<name>A0AA38ZFV1_VITRO</name>
<evidence type="ECO:0008006" key="3">
    <source>
        <dbReference type="Google" id="ProtNLM"/>
    </source>
</evidence>
<dbReference type="AlphaFoldDB" id="A0AA38ZFV1"/>
<reference evidence="1 2" key="1">
    <citation type="journal article" date="2023" name="BMC Biotechnol.">
        <title>Vitis rotundifolia cv Carlos genome sequencing.</title>
        <authorList>
            <person name="Huff M."/>
            <person name="Hulse-Kemp A."/>
            <person name="Scheffler B."/>
            <person name="Youngblood R."/>
            <person name="Simpson S."/>
            <person name="Babiker E."/>
            <person name="Staton M."/>
        </authorList>
    </citation>
    <scope>NUCLEOTIDE SEQUENCE [LARGE SCALE GENOMIC DNA]</scope>
    <source>
        <tissue evidence="1">Leaf</tissue>
    </source>
</reference>
<comment type="caution">
    <text evidence="1">The sequence shown here is derived from an EMBL/GenBank/DDBJ whole genome shotgun (WGS) entry which is preliminary data.</text>
</comment>
<evidence type="ECO:0000313" key="2">
    <source>
        <dbReference type="Proteomes" id="UP001168098"/>
    </source>
</evidence>
<proteinExistence type="predicted"/>
<dbReference type="Pfam" id="PF14223">
    <property type="entry name" value="Retrotran_gag_2"/>
    <property type="match status" value="1"/>
</dbReference>
<gene>
    <name evidence="1" type="ORF">PVL29_016229</name>
</gene>